<dbReference type="Proteomes" id="UP000254920">
    <property type="component" value="Unassembled WGS sequence"/>
</dbReference>
<dbReference type="OrthoDB" id="9810567at2"/>
<dbReference type="Pfam" id="PF14450">
    <property type="entry name" value="FtsA"/>
    <property type="match status" value="1"/>
</dbReference>
<dbReference type="InterPro" id="IPR003494">
    <property type="entry name" value="SHS2_FtsA"/>
</dbReference>
<dbReference type="HAMAP" id="MF_02033">
    <property type="entry name" value="FtsA"/>
    <property type="match status" value="1"/>
</dbReference>
<keyword evidence="4" id="KW-1185">Reference proteome</keyword>
<dbReference type="EMBL" id="UFVD01000001">
    <property type="protein sequence ID" value="SUX09480.1"/>
    <property type="molecule type" value="Genomic_DNA"/>
</dbReference>
<dbReference type="RefSeq" id="WP_089182349.1">
    <property type="nucleotide sequence ID" value="NZ_CP043427.1"/>
</dbReference>
<dbReference type="InterPro" id="IPR050696">
    <property type="entry name" value="FtsA/MreB"/>
</dbReference>
<sequence length="490" mass="53256">MTILGLDIGSVHIRAVSAELNSDNELKITGIGKAPSEGIKKGVITNIELASKSIKQAYEQASLISGAQCDKVVVSVSGAYVKSVDSVGVITISNTKSDKNEKNNANGSNIGINQISRAIKTAMYNATIPPNYEKLHVLPYNFKVEEQNDIEDPLGMCGSRLEVSTHIILVQVGTLANLKKVIENAGIAVDNIVLSGYASSIATLNKDEKELGAVLIDMGGATCNMVIHSGNSIRSNEFLSVGSVNITTDLSVALHTPMVNAENVKLKYRDLKLQGSDIIELPVLANEQSMHEVSLNVIEKVIYARAEETLMILAKMLEKTNLKNLASAGIVLTGGMTKLDGIYELACAVFNNMPVRMAKPRELSGLVEVLRDPENSCAIGLCMYGAGQFTPYEIDSNGNMRYKGEFNASLNNAKSSKFDISNFEYENNNNDFSKFTKDNDKNENEIKNIKEDKSGVLSGLKKGHPDIGLPKEEMELNIFAKIWQKLGQIF</sequence>
<reference evidence="3 4" key="1">
    <citation type="submission" date="2018-06" db="EMBL/GenBank/DDBJ databases">
        <authorList>
            <consortium name="Pathogen Informatics"/>
            <person name="Doyle S."/>
        </authorList>
    </citation>
    <scope>NUCLEOTIDE SEQUENCE [LARGE SCALE GENOMIC DNA]</scope>
    <source>
        <strain evidence="3 4">NCTC12475</strain>
    </source>
</reference>
<proteinExistence type="inferred from homology"/>
<organism evidence="3 4">
    <name type="scientific">Campylobacter sputorum subsp. sputorum</name>
    <dbReference type="NCBI Taxonomy" id="32024"/>
    <lineage>
        <taxon>Bacteria</taxon>
        <taxon>Pseudomonadati</taxon>
        <taxon>Campylobacterota</taxon>
        <taxon>Epsilonproteobacteria</taxon>
        <taxon>Campylobacterales</taxon>
        <taxon>Campylobacteraceae</taxon>
        <taxon>Campylobacter</taxon>
    </lineage>
</organism>
<dbReference type="Gene3D" id="3.30.420.40">
    <property type="match status" value="2"/>
</dbReference>
<dbReference type="GO" id="GO:0043093">
    <property type="term" value="P:FtsZ-dependent cytokinesis"/>
    <property type="evidence" value="ECO:0007669"/>
    <property type="project" value="UniProtKB-UniRule"/>
</dbReference>
<dbReference type="AlphaFoldDB" id="A0A381DH05"/>
<evidence type="ECO:0000256" key="1">
    <source>
        <dbReference type="HAMAP-Rule" id="MF_02033"/>
    </source>
</evidence>
<keyword evidence="1" id="KW-0131">Cell cycle</keyword>
<dbReference type="InterPro" id="IPR043129">
    <property type="entry name" value="ATPase_NBD"/>
</dbReference>
<keyword evidence="1" id="KW-1003">Cell membrane</keyword>
<dbReference type="SMART" id="SM00842">
    <property type="entry name" value="FtsA"/>
    <property type="match status" value="1"/>
</dbReference>
<dbReference type="GeneID" id="93090513"/>
<name>A0A381DH05_9BACT</name>
<dbReference type="InterPro" id="IPR020823">
    <property type="entry name" value="Cell_div_FtsA"/>
</dbReference>
<dbReference type="PANTHER" id="PTHR32432:SF4">
    <property type="entry name" value="CELL DIVISION PROTEIN FTSA"/>
    <property type="match status" value="1"/>
</dbReference>
<dbReference type="GO" id="GO:0009898">
    <property type="term" value="C:cytoplasmic side of plasma membrane"/>
    <property type="evidence" value="ECO:0007669"/>
    <property type="project" value="UniProtKB-UniRule"/>
</dbReference>
<dbReference type="GO" id="GO:0032153">
    <property type="term" value="C:cell division site"/>
    <property type="evidence" value="ECO:0007669"/>
    <property type="project" value="UniProtKB-UniRule"/>
</dbReference>
<comment type="function">
    <text evidence="1">Cell division protein that is involved in the assembly of the Z ring. May serve as a membrane anchor for the Z ring.</text>
</comment>
<dbReference type="PANTHER" id="PTHR32432">
    <property type="entry name" value="CELL DIVISION PROTEIN FTSA-RELATED"/>
    <property type="match status" value="1"/>
</dbReference>
<keyword evidence="1 3" id="KW-0132">Cell division</keyword>
<evidence type="ECO:0000313" key="4">
    <source>
        <dbReference type="Proteomes" id="UP000254920"/>
    </source>
</evidence>
<comment type="subcellular location">
    <subcellularLocation>
        <location evidence="1">Cell membrane</location>
        <topology evidence="1">Peripheral membrane protein</topology>
        <orientation evidence="1">Cytoplasmic side</orientation>
    </subcellularLocation>
    <text evidence="1">Localizes to the Z ring in an FtsZ-dependent manner. Targeted to the membrane through a conserved C-terminal amphipathic helix.</text>
</comment>
<evidence type="ECO:0000313" key="3">
    <source>
        <dbReference type="EMBL" id="SUX09480.1"/>
    </source>
</evidence>
<accession>A0A381DH05</accession>
<dbReference type="Pfam" id="PF02491">
    <property type="entry name" value="SHS2_FTSA"/>
    <property type="match status" value="1"/>
</dbReference>
<dbReference type="PIRSF" id="PIRSF003101">
    <property type="entry name" value="FtsA"/>
    <property type="match status" value="1"/>
</dbReference>
<protein>
    <recommendedName>
        <fullName evidence="1">Cell division protein FtsA</fullName>
    </recommendedName>
</protein>
<comment type="similarity">
    <text evidence="1">Belongs to the FtsA/MreB family.</text>
</comment>
<dbReference type="SUPFAM" id="SSF53067">
    <property type="entry name" value="Actin-like ATPase domain"/>
    <property type="match status" value="2"/>
</dbReference>
<evidence type="ECO:0000259" key="2">
    <source>
        <dbReference type="SMART" id="SM00842"/>
    </source>
</evidence>
<dbReference type="NCBIfam" id="TIGR01174">
    <property type="entry name" value="ftsA"/>
    <property type="match status" value="1"/>
</dbReference>
<keyword evidence="1" id="KW-0472">Membrane</keyword>
<dbReference type="CDD" id="cd24048">
    <property type="entry name" value="ASKHA_NBD_FtsA"/>
    <property type="match status" value="1"/>
</dbReference>
<feature type="domain" description="SHS2" evidence="2">
    <location>
        <begin position="3"/>
        <end position="203"/>
    </location>
</feature>
<gene>
    <name evidence="1 3" type="primary">ftsA</name>
    <name evidence="3" type="ORF">NCTC12475_00058</name>
</gene>
<comment type="subunit">
    <text evidence="1">Self-interacts. Interacts with FtsZ.</text>
</comment>
<dbReference type="STRING" id="32024.GCA_000788295_00237"/>